<evidence type="ECO:0000313" key="2">
    <source>
        <dbReference type="EMBL" id="RBW71147.1"/>
    </source>
</evidence>
<feature type="transmembrane region" description="Helical" evidence="1">
    <location>
        <begin position="124"/>
        <end position="141"/>
    </location>
</feature>
<name>A0A366XYZ7_9BACI</name>
<dbReference type="InterPro" id="IPR049500">
    <property type="entry name" value="Peptidase_M50B-like"/>
</dbReference>
<proteinExistence type="predicted"/>
<dbReference type="OrthoDB" id="158445at2"/>
<dbReference type="PANTHER" id="PTHR33979:SF2">
    <property type="entry name" value="PEPTIDASE M50B-LIKE-DOMAIN-CONTAINING PROTEIN"/>
    <property type="match status" value="1"/>
</dbReference>
<dbReference type="Pfam" id="PF13398">
    <property type="entry name" value="Peptidase_M50B"/>
    <property type="match status" value="1"/>
</dbReference>
<keyword evidence="1" id="KW-1133">Transmembrane helix</keyword>
<feature type="transmembrane region" description="Helical" evidence="1">
    <location>
        <begin position="73"/>
        <end position="94"/>
    </location>
</feature>
<feature type="transmembrane region" description="Helical" evidence="1">
    <location>
        <begin position="191"/>
        <end position="212"/>
    </location>
</feature>
<keyword evidence="1" id="KW-0812">Transmembrane</keyword>
<keyword evidence="1" id="KW-0472">Membrane</keyword>
<protein>
    <submittedName>
        <fullName evidence="2">M50 family peptidase</fullName>
    </submittedName>
</protein>
<dbReference type="PANTHER" id="PTHR33979">
    <property type="entry name" value="OS02G0221600 PROTEIN"/>
    <property type="match status" value="1"/>
</dbReference>
<comment type="caution">
    <text evidence="2">The sequence shown here is derived from an EMBL/GenBank/DDBJ whole genome shotgun (WGS) entry which is preliminary data.</text>
</comment>
<accession>A0A366XYZ7</accession>
<gene>
    <name evidence="2" type="ORF">DS031_03980</name>
</gene>
<keyword evidence="3" id="KW-1185">Reference proteome</keyword>
<sequence length="216" mass="24465">MIKETLLTLILALIVLRVPFIGKYLKVVNTLVHEVVGHGLMSMLTDGKINRVMLFSNTEGLAFTSYRSWFGKVLTAAAGYPLASITAFFFFYLYSLGNYQWIVYILIGITAMSLLFWVRNLYGIYWLVAFGGMLYVIYQHITHPYARYAVLFIISVQMIESVYSSFTIFYLSIKRKNDAGDAAALAASTHIPAACWGLLFLMQSLYFAYLALTTMI</sequence>
<dbReference type="Proteomes" id="UP000253314">
    <property type="component" value="Unassembled WGS sequence"/>
</dbReference>
<reference evidence="2 3" key="1">
    <citation type="submission" date="2018-07" db="EMBL/GenBank/DDBJ databases">
        <title>Lottiidibacillus patelloidae gen. nov., sp. nov., isolated from the intestinal tract of a marine limpet and the reclassification of B. taeanensis BH030017T, B. algicola KMM 3737T and B. hwajinpoensis SW-72T as genus Lottiidibacillus.</title>
        <authorList>
            <person name="Liu R."/>
            <person name="Huang Z."/>
        </authorList>
    </citation>
    <scope>NUCLEOTIDE SEQUENCE [LARGE SCALE GENOMIC DNA]</scope>
    <source>
        <strain evidence="2 3">BH030017</strain>
    </source>
</reference>
<dbReference type="AlphaFoldDB" id="A0A366XYZ7"/>
<evidence type="ECO:0000256" key="1">
    <source>
        <dbReference type="SAM" id="Phobius"/>
    </source>
</evidence>
<organism evidence="2 3">
    <name type="scientific">Bacillus taeanensis</name>
    <dbReference type="NCBI Taxonomy" id="273032"/>
    <lineage>
        <taxon>Bacteria</taxon>
        <taxon>Bacillati</taxon>
        <taxon>Bacillota</taxon>
        <taxon>Bacilli</taxon>
        <taxon>Bacillales</taxon>
        <taxon>Bacillaceae</taxon>
        <taxon>Bacillus</taxon>
    </lineage>
</organism>
<feature type="transmembrane region" description="Helical" evidence="1">
    <location>
        <begin position="148"/>
        <end position="171"/>
    </location>
</feature>
<evidence type="ECO:0000313" key="3">
    <source>
        <dbReference type="Proteomes" id="UP000253314"/>
    </source>
</evidence>
<dbReference type="EMBL" id="QOCW01000002">
    <property type="protein sequence ID" value="RBW71147.1"/>
    <property type="molecule type" value="Genomic_DNA"/>
</dbReference>
<feature type="transmembrane region" description="Helical" evidence="1">
    <location>
        <begin position="101"/>
        <end position="118"/>
    </location>
</feature>